<dbReference type="EMBL" id="QZCE01000002">
    <property type="protein sequence ID" value="NEZ67708.1"/>
    <property type="molecule type" value="Genomic_DNA"/>
</dbReference>
<gene>
    <name evidence="1" type="ORF">D0962_33950</name>
</gene>
<dbReference type="Proteomes" id="UP000473574">
    <property type="component" value="Unassembled WGS sequence"/>
</dbReference>
<sequence length="264" mass="30320">MISKENNSSYSISINTSPAVDFCIWVLEIDGLNVAPFDKHSDGNGSLRETGMTCHSWQSWLNEIVVLRDPRLSWQVPSLQTEINKKVATDMEMIPRILEMNPNISPSSISVQSLEARHRKLLEWQESQHQIALNSIPQLLGRSNLPERPSNPVEYWRHDVDVKLLLEKLWLEYNSRIFFERRETCRLVERVLQESGNALQNALQPYLSSLPVLNFNIVNYVEPVEYIVPPISALIGDKPSSNNNDDLLQRIVYLARNLAEFQPS</sequence>
<reference evidence="1 2" key="1">
    <citation type="journal article" date="2020" name="Microb. Ecol.">
        <title>Ecogenomics of the Marine Benthic Filamentous Cyanobacterium Adonisia.</title>
        <authorList>
            <person name="Walter J.M."/>
            <person name="Coutinho F.H."/>
            <person name="Leomil L."/>
            <person name="Hargreaves P.I."/>
            <person name="Campeao M.E."/>
            <person name="Vieira V.V."/>
            <person name="Silva B.S."/>
            <person name="Fistarol G.O."/>
            <person name="Salomon P.S."/>
            <person name="Sawabe T."/>
            <person name="Mino S."/>
            <person name="Hosokawa M."/>
            <person name="Miyashita H."/>
            <person name="Maruyama F."/>
            <person name="van Verk M.C."/>
            <person name="Dutilh B.E."/>
            <person name="Thompson C.C."/>
            <person name="Thompson F.L."/>
        </authorList>
    </citation>
    <scope>NUCLEOTIDE SEQUENCE [LARGE SCALE GENOMIC DNA]</scope>
    <source>
        <strain evidence="1 2">CCMR0082</strain>
    </source>
</reference>
<protein>
    <submittedName>
        <fullName evidence="1">Uncharacterized protein</fullName>
    </submittedName>
</protein>
<organism evidence="1 2">
    <name type="scientific">Adonisia turfae CCMR0082</name>
    <dbReference type="NCBI Taxonomy" id="2304604"/>
    <lineage>
        <taxon>Bacteria</taxon>
        <taxon>Bacillati</taxon>
        <taxon>Cyanobacteriota</taxon>
        <taxon>Adonisia</taxon>
        <taxon>Adonisia turfae</taxon>
    </lineage>
</organism>
<dbReference type="AlphaFoldDB" id="A0A6M0SGK9"/>
<proteinExistence type="predicted"/>
<evidence type="ECO:0000313" key="1">
    <source>
        <dbReference type="EMBL" id="NEZ67708.1"/>
    </source>
</evidence>
<dbReference type="RefSeq" id="WP_163670995.1">
    <property type="nucleotide sequence ID" value="NZ_QZCE01000002.1"/>
</dbReference>
<evidence type="ECO:0000313" key="2">
    <source>
        <dbReference type="Proteomes" id="UP000473574"/>
    </source>
</evidence>
<accession>A0A6M0SGK9</accession>
<name>A0A6M0SGK9_9CYAN</name>
<comment type="caution">
    <text evidence="1">The sequence shown here is derived from an EMBL/GenBank/DDBJ whole genome shotgun (WGS) entry which is preliminary data.</text>
</comment>